<evidence type="ECO:0000256" key="1">
    <source>
        <dbReference type="ARBA" id="ARBA00022801"/>
    </source>
</evidence>
<comment type="caution">
    <text evidence="2">The sequence shown here is derived from an EMBL/GenBank/DDBJ whole genome shotgun (WGS) entry which is preliminary data.</text>
</comment>
<dbReference type="AlphaFoldDB" id="A0A645BSR3"/>
<dbReference type="SUPFAM" id="SSF51556">
    <property type="entry name" value="Metallo-dependent hydrolases"/>
    <property type="match status" value="1"/>
</dbReference>
<accession>A0A645BSR3</accession>
<gene>
    <name evidence="2" type="primary">ycfH_16</name>
    <name evidence="2" type="ORF">SDC9_115403</name>
</gene>
<proteinExistence type="predicted"/>
<dbReference type="PANTHER" id="PTHR46124:SF2">
    <property type="entry name" value="D-AMINOACYL-TRNA DEACYLASE"/>
    <property type="match status" value="1"/>
</dbReference>
<dbReference type="EMBL" id="VSSQ01022274">
    <property type="protein sequence ID" value="MPM68470.1"/>
    <property type="molecule type" value="Genomic_DNA"/>
</dbReference>
<dbReference type="EC" id="3.1.-.-" evidence="2"/>
<dbReference type="InterPro" id="IPR032466">
    <property type="entry name" value="Metal_Hydrolase"/>
</dbReference>
<name>A0A645BSR3_9ZZZZ</name>
<protein>
    <submittedName>
        <fullName evidence="2">Putative metal-dependent hydrolase YcfH</fullName>
        <ecNumber evidence="2">3.1.-.-</ecNumber>
    </submittedName>
</protein>
<dbReference type="InterPro" id="IPR001130">
    <property type="entry name" value="TatD-like"/>
</dbReference>
<dbReference type="PROSITE" id="PS01091">
    <property type="entry name" value="TATD_3"/>
    <property type="match status" value="1"/>
</dbReference>
<evidence type="ECO:0000313" key="2">
    <source>
        <dbReference type="EMBL" id="MPM68470.1"/>
    </source>
</evidence>
<dbReference type="GO" id="GO:0016788">
    <property type="term" value="F:hydrolase activity, acting on ester bonds"/>
    <property type="evidence" value="ECO:0007669"/>
    <property type="project" value="InterPro"/>
</dbReference>
<dbReference type="Gene3D" id="3.20.20.140">
    <property type="entry name" value="Metal-dependent hydrolases"/>
    <property type="match status" value="1"/>
</dbReference>
<dbReference type="Pfam" id="PF01026">
    <property type="entry name" value="TatD_DNase"/>
    <property type="match status" value="1"/>
</dbReference>
<sequence>MGIYMGIGPQITYPDSECLIELVREMPLELLLLETDAPFLPPSHLIGESAKPDMISFVAEKISSLRGDVTAQEVLDIARENAKLLYNIK</sequence>
<reference evidence="2" key="1">
    <citation type="submission" date="2019-08" db="EMBL/GenBank/DDBJ databases">
        <authorList>
            <person name="Kucharzyk K."/>
            <person name="Murdoch R.W."/>
            <person name="Higgins S."/>
            <person name="Loffler F."/>
        </authorList>
    </citation>
    <scope>NUCLEOTIDE SEQUENCE</scope>
</reference>
<organism evidence="2">
    <name type="scientific">bioreactor metagenome</name>
    <dbReference type="NCBI Taxonomy" id="1076179"/>
    <lineage>
        <taxon>unclassified sequences</taxon>
        <taxon>metagenomes</taxon>
        <taxon>ecological metagenomes</taxon>
    </lineage>
</organism>
<keyword evidence="1 2" id="KW-0378">Hydrolase</keyword>
<dbReference type="PANTHER" id="PTHR46124">
    <property type="entry name" value="D-AMINOACYL-TRNA DEACYLASE"/>
    <property type="match status" value="1"/>
</dbReference>
<dbReference type="InterPro" id="IPR018228">
    <property type="entry name" value="DNase_TatD-rel_CS"/>
</dbReference>